<comment type="similarity">
    <text evidence="2">Belongs to the bacterial solute-binding protein 8 family.</text>
</comment>
<reference evidence="7" key="1">
    <citation type="journal article" date="2021" name="PeerJ">
        <title>Extensive microbial diversity within the chicken gut microbiome revealed by metagenomics and culture.</title>
        <authorList>
            <person name="Gilroy R."/>
            <person name="Ravi A."/>
            <person name="Getino M."/>
            <person name="Pursley I."/>
            <person name="Horton D.L."/>
            <person name="Alikhan N.F."/>
            <person name="Baker D."/>
            <person name="Gharbi K."/>
            <person name="Hall N."/>
            <person name="Watson M."/>
            <person name="Adriaenssens E.M."/>
            <person name="Foster-Nyarko E."/>
            <person name="Jarju S."/>
            <person name="Secka A."/>
            <person name="Antonio M."/>
            <person name="Oren A."/>
            <person name="Chaudhuri R.R."/>
            <person name="La Ragione R."/>
            <person name="Hildebrand F."/>
            <person name="Pallen M.J."/>
        </authorList>
    </citation>
    <scope>NUCLEOTIDE SEQUENCE</scope>
    <source>
        <strain evidence="7">CHK32-1732</strain>
    </source>
</reference>
<evidence type="ECO:0000313" key="7">
    <source>
        <dbReference type="EMBL" id="HIW91677.1"/>
    </source>
</evidence>
<evidence type="ECO:0000256" key="1">
    <source>
        <dbReference type="ARBA" id="ARBA00004196"/>
    </source>
</evidence>
<dbReference type="Gene3D" id="3.40.50.1980">
    <property type="entry name" value="Nitrogenase molybdenum iron protein domain"/>
    <property type="match status" value="2"/>
</dbReference>
<evidence type="ECO:0000256" key="5">
    <source>
        <dbReference type="SAM" id="MobiDB-lite"/>
    </source>
</evidence>
<dbReference type="Pfam" id="PF01497">
    <property type="entry name" value="Peripla_BP_2"/>
    <property type="match status" value="1"/>
</dbReference>
<feature type="compositionally biased region" description="Low complexity" evidence="5">
    <location>
        <begin position="50"/>
        <end position="64"/>
    </location>
</feature>
<sequence>MSTSPHYSRQPHNAEKDRLLVKLPSRSALAATLVVGSLILTGCSSDDSDSSNSSSDAGSGAEASEVTIEHVYGEDTYPTNPEKVVAIGTAADNLLALGITPDAIVETPDDADAEWKNDQLEDVKRIPRPEQSLPLEEIAAEDPDLIVGDLYRIQEEDYDSLKDVTSVLPGIDQSANWVPQLEALGQIYGLEDKAQEVIDEDEQAFADAREEFPGLEGKTALTVQDREGQFGVIADPDNIANDFYSRLGMTVPEAYTDGSVKVESGRAMVSYENVSELAADFMGIYATEGMDQIRAIPGYSNLPQVESGAVVEDNKAVMAALNIPSSLSNAWLLDQVSDQLEIASDNESADDE</sequence>
<dbReference type="PANTHER" id="PTHR30532">
    <property type="entry name" value="IRON III DICITRATE-BINDING PERIPLASMIC PROTEIN"/>
    <property type="match status" value="1"/>
</dbReference>
<accession>A0A9D1UL22</accession>
<gene>
    <name evidence="7" type="ORF">H9870_08460</name>
</gene>
<evidence type="ECO:0000256" key="3">
    <source>
        <dbReference type="ARBA" id="ARBA00022448"/>
    </source>
</evidence>
<reference evidence="7" key="2">
    <citation type="submission" date="2021-04" db="EMBL/GenBank/DDBJ databases">
        <authorList>
            <person name="Gilroy R."/>
        </authorList>
    </citation>
    <scope>NUCLEOTIDE SEQUENCE</scope>
    <source>
        <strain evidence="7">CHK32-1732</strain>
    </source>
</reference>
<dbReference type="AlphaFoldDB" id="A0A9D1UL22"/>
<dbReference type="EMBL" id="DXGC01000073">
    <property type="protein sequence ID" value="HIW91677.1"/>
    <property type="molecule type" value="Genomic_DNA"/>
</dbReference>
<evidence type="ECO:0000256" key="4">
    <source>
        <dbReference type="ARBA" id="ARBA00022729"/>
    </source>
</evidence>
<organism evidence="7 8">
    <name type="scientific">Candidatus Corynebacterium avicola</name>
    <dbReference type="NCBI Taxonomy" id="2838527"/>
    <lineage>
        <taxon>Bacteria</taxon>
        <taxon>Bacillati</taxon>
        <taxon>Actinomycetota</taxon>
        <taxon>Actinomycetes</taxon>
        <taxon>Mycobacteriales</taxon>
        <taxon>Corynebacteriaceae</taxon>
        <taxon>Corynebacterium</taxon>
    </lineage>
</organism>
<protein>
    <submittedName>
        <fullName evidence="7">ABC transporter substrate-binding protein</fullName>
    </submittedName>
</protein>
<dbReference type="SUPFAM" id="SSF53807">
    <property type="entry name" value="Helical backbone' metal receptor"/>
    <property type="match status" value="1"/>
</dbReference>
<keyword evidence="3" id="KW-0813">Transport</keyword>
<dbReference type="InterPro" id="IPR002491">
    <property type="entry name" value="ABC_transptr_periplasmic_BD"/>
</dbReference>
<dbReference type="PROSITE" id="PS50983">
    <property type="entry name" value="FE_B12_PBP"/>
    <property type="match status" value="1"/>
</dbReference>
<dbReference type="InterPro" id="IPR051313">
    <property type="entry name" value="Bact_iron-sidero_bind"/>
</dbReference>
<dbReference type="GO" id="GO:0030288">
    <property type="term" value="C:outer membrane-bounded periplasmic space"/>
    <property type="evidence" value="ECO:0007669"/>
    <property type="project" value="TreeGrafter"/>
</dbReference>
<evidence type="ECO:0000259" key="6">
    <source>
        <dbReference type="PROSITE" id="PS50983"/>
    </source>
</evidence>
<comment type="caution">
    <text evidence="7">The sequence shown here is derived from an EMBL/GenBank/DDBJ whole genome shotgun (WGS) entry which is preliminary data.</text>
</comment>
<feature type="domain" description="Fe/B12 periplasmic-binding" evidence="6">
    <location>
        <begin position="82"/>
        <end position="344"/>
    </location>
</feature>
<comment type="subcellular location">
    <subcellularLocation>
        <location evidence="1">Cell envelope</location>
    </subcellularLocation>
</comment>
<evidence type="ECO:0000256" key="2">
    <source>
        <dbReference type="ARBA" id="ARBA00008814"/>
    </source>
</evidence>
<keyword evidence="4" id="KW-0732">Signal</keyword>
<name>A0A9D1UL22_9CORY</name>
<dbReference type="PANTHER" id="PTHR30532:SF24">
    <property type="entry name" value="FERRIC ENTEROBACTIN-BINDING PERIPLASMIC PROTEIN FEPB"/>
    <property type="match status" value="1"/>
</dbReference>
<evidence type="ECO:0000313" key="8">
    <source>
        <dbReference type="Proteomes" id="UP000824190"/>
    </source>
</evidence>
<dbReference type="GO" id="GO:1901678">
    <property type="term" value="P:iron coordination entity transport"/>
    <property type="evidence" value="ECO:0007669"/>
    <property type="project" value="UniProtKB-ARBA"/>
</dbReference>
<feature type="region of interest" description="Disordered" evidence="5">
    <location>
        <begin position="44"/>
        <end position="64"/>
    </location>
</feature>
<dbReference type="Proteomes" id="UP000824190">
    <property type="component" value="Unassembled WGS sequence"/>
</dbReference>
<proteinExistence type="inferred from homology"/>